<evidence type="ECO:0000313" key="2">
    <source>
        <dbReference type="Proteomes" id="UP000268230"/>
    </source>
</evidence>
<sequence length="181" mass="20811">MLNPDQIRPLLKQWVTKVMPHESGDVFIEELCFIDKARRADLVHANGKLSAFEIKSHADTLVRWGGQQEAYLACFDEVWLCCHSRHLIKALEVSVANVGILVFDDFSGMVMVRSAKANKRQEKFHLTGFLWREELDRLAREHGVAVRSKELIKTVRQRVSDALPLEVIRTFVLAVLKQRYA</sequence>
<dbReference type="EMBL" id="CP034338">
    <property type="protein sequence ID" value="AZL66500.1"/>
    <property type="molecule type" value="Genomic_DNA"/>
</dbReference>
<dbReference type="AlphaFoldDB" id="A0A3Q8TRM3"/>
<proteinExistence type="predicted"/>
<dbReference type="InterPro" id="IPR047729">
    <property type="entry name" value="Sce7726-like"/>
</dbReference>
<dbReference type="NCBIfam" id="NF033832">
    <property type="entry name" value="sce7726_fam"/>
    <property type="match status" value="1"/>
</dbReference>
<reference evidence="1 2" key="1">
    <citation type="submission" date="2018-12" db="EMBL/GenBank/DDBJ databases">
        <authorList>
            <person name="Li S."/>
            <person name="Yang R."/>
            <person name="Chen G."/>
            <person name="Zou L."/>
            <person name="Zhang C."/>
            <person name="Chen Y."/>
            <person name="Liu Z."/>
            <person name="Li Y."/>
            <person name="Yan Y."/>
            <person name="Huang M."/>
            <person name="Chen T."/>
        </authorList>
    </citation>
    <scope>NUCLEOTIDE SEQUENCE [LARGE SCALE GENOMIC DNA]</scope>
    <source>
        <strain evidence="1 2">1257</strain>
    </source>
</reference>
<dbReference type="OrthoDB" id="6855203at2"/>
<protein>
    <recommendedName>
        <fullName evidence="3">Sce7726 family protein</fullName>
    </recommendedName>
</protein>
<accession>A0A3Q8TRM3</accession>
<evidence type="ECO:0008006" key="3">
    <source>
        <dbReference type="Google" id="ProtNLM"/>
    </source>
</evidence>
<dbReference type="KEGG" id="pory:EJA05_01545"/>
<organism evidence="1 2">
    <name type="scientific">Pseudomonas entomophila</name>
    <dbReference type="NCBI Taxonomy" id="312306"/>
    <lineage>
        <taxon>Bacteria</taxon>
        <taxon>Pseudomonadati</taxon>
        <taxon>Pseudomonadota</taxon>
        <taxon>Gammaproteobacteria</taxon>
        <taxon>Pseudomonadales</taxon>
        <taxon>Pseudomonadaceae</taxon>
        <taxon>Pseudomonas</taxon>
    </lineage>
</organism>
<dbReference type="Proteomes" id="UP000268230">
    <property type="component" value="Chromosome"/>
</dbReference>
<name>A0A3Q8TRM3_9PSED</name>
<evidence type="ECO:0000313" key="1">
    <source>
        <dbReference type="EMBL" id="AZL66500.1"/>
    </source>
</evidence>
<gene>
    <name evidence="1" type="ORF">EJA05_01545</name>
</gene>